<evidence type="ECO:0000313" key="8">
    <source>
        <dbReference type="EMBL" id="SFV35260.1"/>
    </source>
</evidence>
<feature type="transmembrane region" description="Helical" evidence="6">
    <location>
        <begin position="329"/>
        <end position="352"/>
    </location>
</feature>
<evidence type="ECO:0000313" key="9">
    <source>
        <dbReference type="Proteomes" id="UP000199423"/>
    </source>
</evidence>
<feature type="transmembrane region" description="Helical" evidence="6">
    <location>
        <begin position="770"/>
        <end position="790"/>
    </location>
</feature>
<dbReference type="GO" id="GO:0005886">
    <property type="term" value="C:plasma membrane"/>
    <property type="evidence" value="ECO:0007669"/>
    <property type="project" value="UniProtKB-SubCell"/>
</dbReference>
<dbReference type="Pfam" id="PF03176">
    <property type="entry name" value="MMPL"/>
    <property type="match status" value="2"/>
</dbReference>
<evidence type="ECO:0000256" key="2">
    <source>
        <dbReference type="ARBA" id="ARBA00022475"/>
    </source>
</evidence>
<evidence type="ECO:0000256" key="5">
    <source>
        <dbReference type="ARBA" id="ARBA00023136"/>
    </source>
</evidence>
<dbReference type="NCBIfam" id="TIGR03480">
    <property type="entry name" value="HpnN"/>
    <property type="match status" value="1"/>
</dbReference>
<dbReference type="PANTHER" id="PTHR33406">
    <property type="entry name" value="MEMBRANE PROTEIN MJ1562-RELATED"/>
    <property type="match status" value="1"/>
</dbReference>
<feature type="transmembrane region" description="Helical" evidence="6">
    <location>
        <begin position="21"/>
        <end position="41"/>
    </location>
</feature>
<feature type="transmembrane region" description="Helical" evidence="6">
    <location>
        <begin position="740"/>
        <end position="764"/>
    </location>
</feature>
<feature type="transmembrane region" description="Helical" evidence="6">
    <location>
        <begin position="404"/>
        <end position="425"/>
    </location>
</feature>
<keyword evidence="3 6" id="KW-0812">Transmembrane</keyword>
<dbReference type="InterPro" id="IPR017841">
    <property type="entry name" value="Hopanoid_biosynth_HpnN"/>
</dbReference>
<dbReference type="AlphaFoldDB" id="A0A1I7NKZ3"/>
<dbReference type="PROSITE" id="PS50156">
    <property type="entry name" value="SSD"/>
    <property type="match status" value="1"/>
</dbReference>
<feature type="transmembrane region" description="Helical" evidence="6">
    <location>
        <begin position="455"/>
        <end position="472"/>
    </location>
</feature>
<sequence length="873" mass="93171">MIERVVSFIVDISVRLRWASILLGLALTAGSIFYVANNFAITTDTSQLISSDLDWRQRERQFDAAFPQHTDTIDIVIDGKTPELTEAAAASLAAALSESKPDPFQIVRRRDGGPFFEKNGLLYLSLPELKETTEGLIKAQPVLGTLAADPTLNGLAKALSFVPLGVKDDRAKWSDFDKPLGALAIAIDDIMAGRETAFPWGQLLTGGSPNPSELRRFLEVKPVLDYSDLQPGADATALIRETAKRLGLTPENGVRVRLTGSVPMADEEFGTVAEGAAINTAVTIAAVLFILWLALRSGRIIFAVLVSLFSGLAMTGALGLYLVGALNLISVAFAVLFVGIGVDFGIQFSVRYRHERFNKHGLRDALIAAGKNAGKPLALAAAATTAGFYAFLPTDYRGVSELGLIAGSGMIIAFLTSITFLPAMLSVLNPPGEPHDVGYQSLAPVDRFMARHRHGILALTAIGVVAGLPLLTKLEFDFNPINLRSDKVESVSTFNDLMRDPLTAPNTIEILAPNLTDAKALAAKLDKLPEVGHTVTLASFVPDHQDEKLAIIRDAADLLGPTIEPDEIAATPTDAETQTTLRDTAKAFEDVSKLPGAPPLATHMAATLRKLAEAPVDARAKVEKALLDGLKLRLAQIRSALKAEPVTLENLPPEIIADWITADGRARVEIGPKGDGNDNANLRRFASAVLAVAPEATGVPILIQESAKTVVRSFIQAGLLALVSITIILFVALRRISDVLLTLVPLLLAGVVTLELCVLLKLPLNFANIIALPVLLGVGVAFKIYYVLAWREGETSLLASPLTRAVMFSAMTTAVAFGSLFFSSHPGTSSMGELLALSLVTTLAAAVLFQPILMGPPRNAAKHENEKALQTEP</sequence>
<protein>
    <recommendedName>
        <fullName evidence="7">SSD domain-containing protein</fullName>
    </recommendedName>
</protein>
<evidence type="ECO:0000256" key="3">
    <source>
        <dbReference type="ARBA" id="ARBA00022692"/>
    </source>
</evidence>
<dbReference type="Gene3D" id="1.20.1640.10">
    <property type="entry name" value="Multidrug efflux transporter AcrB transmembrane domain"/>
    <property type="match status" value="2"/>
</dbReference>
<keyword evidence="4 6" id="KW-1133">Transmembrane helix</keyword>
<keyword evidence="2" id="KW-1003">Cell membrane</keyword>
<feature type="transmembrane region" description="Helical" evidence="6">
    <location>
        <begin position="834"/>
        <end position="853"/>
    </location>
</feature>
<dbReference type="PANTHER" id="PTHR33406:SF13">
    <property type="entry name" value="MEMBRANE PROTEIN YDFJ"/>
    <property type="match status" value="1"/>
</dbReference>
<dbReference type="SUPFAM" id="SSF82866">
    <property type="entry name" value="Multidrug efflux transporter AcrB transmembrane domain"/>
    <property type="match status" value="2"/>
</dbReference>
<dbReference type="EMBL" id="FPCH01000002">
    <property type="protein sequence ID" value="SFV35260.1"/>
    <property type="molecule type" value="Genomic_DNA"/>
</dbReference>
<dbReference type="InterPro" id="IPR000731">
    <property type="entry name" value="SSD"/>
</dbReference>
<proteinExistence type="predicted"/>
<keyword evidence="9" id="KW-1185">Reference proteome</keyword>
<evidence type="ECO:0000256" key="1">
    <source>
        <dbReference type="ARBA" id="ARBA00004651"/>
    </source>
</evidence>
<keyword evidence="5 6" id="KW-0472">Membrane</keyword>
<name>A0A1I7NKZ3_9HYPH</name>
<gene>
    <name evidence="8" type="ORF">SAMN04488557_2539</name>
</gene>
<feature type="transmembrane region" description="Helical" evidence="6">
    <location>
        <begin position="714"/>
        <end position="733"/>
    </location>
</feature>
<dbReference type="RefSeq" id="WP_092868003.1">
    <property type="nucleotide sequence ID" value="NZ_FPCH01000002.1"/>
</dbReference>
<dbReference type="OrthoDB" id="7518665at2"/>
<feature type="domain" description="SSD" evidence="7">
    <location>
        <begin position="301"/>
        <end position="427"/>
    </location>
</feature>
<dbReference type="STRING" id="51670.SAMN04488557_2539"/>
<dbReference type="InterPro" id="IPR004869">
    <property type="entry name" value="MMPL_dom"/>
</dbReference>
<feature type="transmembrane region" description="Helical" evidence="6">
    <location>
        <begin position="802"/>
        <end position="822"/>
    </location>
</feature>
<dbReference type="Proteomes" id="UP000199423">
    <property type="component" value="Unassembled WGS sequence"/>
</dbReference>
<evidence type="ECO:0000256" key="4">
    <source>
        <dbReference type="ARBA" id="ARBA00022989"/>
    </source>
</evidence>
<reference evidence="9" key="1">
    <citation type="submission" date="2016-10" db="EMBL/GenBank/DDBJ databases">
        <authorList>
            <person name="Varghese N."/>
            <person name="Submissions S."/>
        </authorList>
    </citation>
    <scope>NUCLEOTIDE SEQUENCE [LARGE SCALE GENOMIC DNA]</scope>
    <source>
        <strain evidence="9">DSM 1565</strain>
    </source>
</reference>
<feature type="transmembrane region" description="Helical" evidence="6">
    <location>
        <begin position="302"/>
        <end position="323"/>
    </location>
</feature>
<evidence type="ECO:0000256" key="6">
    <source>
        <dbReference type="SAM" id="Phobius"/>
    </source>
</evidence>
<evidence type="ECO:0000259" key="7">
    <source>
        <dbReference type="PROSITE" id="PS50156"/>
    </source>
</evidence>
<organism evidence="8 9">
    <name type="scientific">Hyphomicrobium facile</name>
    <dbReference type="NCBI Taxonomy" id="51670"/>
    <lineage>
        <taxon>Bacteria</taxon>
        <taxon>Pseudomonadati</taxon>
        <taxon>Pseudomonadota</taxon>
        <taxon>Alphaproteobacteria</taxon>
        <taxon>Hyphomicrobiales</taxon>
        <taxon>Hyphomicrobiaceae</taxon>
        <taxon>Hyphomicrobium</taxon>
    </lineage>
</organism>
<feature type="transmembrane region" description="Helical" evidence="6">
    <location>
        <begin position="276"/>
        <end position="295"/>
    </location>
</feature>
<dbReference type="InterPro" id="IPR050545">
    <property type="entry name" value="Mycobact_MmpL"/>
</dbReference>
<accession>A0A1I7NKZ3</accession>
<comment type="subcellular location">
    <subcellularLocation>
        <location evidence="1">Cell membrane</location>
        <topology evidence="1">Multi-pass membrane protein</topology>
    </subcellularLocation>
</comment>